<dbReference type="SUPFAM" id="SSF49354">
    <property type="entry name" value="PapD-like"/>
    <property type="match status" value="1"/>
</dbReference>
<dbReference type="RefSeq" id="WP_063514532.1">
    <property type="nucleotide sequence ID" value="NZ_CP011158.1"/>
</dbReference>
<organism evidence="2 3">
    <name type="scientific">Moraxella ovis</name>
    <dbReference type="NCBI Taxonomy" id="29433"/>
    <lineage>
        <taxon>Bacteria</taxon>
        <taxon>Pseudomonadati</taxon>
        <taxon>Pseudomonadota</taxon>
        <taxon>Gammaproteobacteria</taxon>
        <taxon>Moraxellales</taxon>
        <taxon>Moraxellaceae</taxon>
        <taxon>Moraxella</taxon>
    </lineage>
</organism>
<dbReference type="InterPro" id="IPR008962">
    <property type="entry name" value="PapD-like_sf"/>
</dbReference>
<proteinExistence type="predicted"/>
<evidence type="ECO:0000256" key="1">
    <source>
        <dbReference type="SAM" id="SignalP"/>
    </source>
</evidence>
<dbReference type="Proteomes" id="UP000076765">
    <property type="component" value="Chromosome"/>
</dbReference>
<sequence>MSNTMTHLPIRHAAICLLTALAMTTAHATTLQTSLEQGDGGARLVVVQKDEQGRTLDMPPPQLGISPPSLDLMARTRTDASVTFYNYSTEPKLIELSLLDADEQLTAIEDEAKMQSWTVVAPQSFTVPSGGYQTIRLSFRPPADLPKTTHYGLLVINQKIQNPIVEQTESSAVVKIGSQYQLPIRIMHR</sequence>
<protein>
    <recommendedName>
        <fullName evidence="4">Molecular chaperone</fullName>
    </recommendedName>
</protein>
<dbReference type="Gene3D" id="2.60.40.10">
    <property type="entry name" value="Immunoglobulins"/>
    <property type="match status" value="1"/>
</dbReference>
<name>A0ABN4PQR4_9GAMM</name>
<dbReference type="InterPro" id="IPR013783">
    <property type="entry name" value="Ig-like_fold"/>
</dbReference>
<feature type="signal peptide" evidence="1">
    <location>
        <begin position="1"/>
        <end position="28"/>
    </location>
</feature>
<keyword evidence="3" id="KW-1185">Reference proteome</keyword>
<keyword evidence="1" id="KW-0732">Signal</keyword>
<gene>
    <name evidence="2" type="ORF">MOVS_08195</name>
</gene>
<evidence type="ECO:0008006" key="4">
    <source>
        <dbReference type="Google" id="ProtNLM"/>
    </source>
</evidence>
<dbReference type="EMBL" id="CP011158">
    <property type="protein sequence ID" value="ANB91952.1"/>
    <property type="molecule type" value="Genomic_DNA"/>
</dbReference>
<evidence type="ECO:0000313" key="2">
    <source>
        <dbReference type="EMBL" id="ANB91952.1"/>
    </source>
</evidence>
<accession>A0ABN4PQR4</accession>
<feature type="chain" id="PRO_5046686944" description="Molecular chaperone" evidence="1">
    <location>
        <begin position="29"/>
        <end position="189"/>
    </location>
</feature>
<evidence type="ECO:0000313" key="3">
    <source>
        <dbReference type="Proteomes" id="UP000076765"/>
    </source>
</evidence>
<reference evidence="2 3" key="1">
    <citation type="submission" date="2015-04" db="EMBL/GenBank/DDBJ databases">
        <authorList>
            <person name="Calcutt M.J."/>
            <person name="Foecking M.F."/>
        </authorList>
    </citation>
    <scope>NUCLEOTIDE SEQUENCE [LARGE SCALE GENOMIC DNA]</scope>
    <source>
        <strain evidence="2 3">199/55</strain>
    </source>
</reference>